<dbReference type="AlphaFoldDB" id="A0A4Z2EJW0"/>
<dbReference type="EMBL" id="SRLO01006011">
    <property type="protein sequence ID" value="TNN29146.1"/>
    <property type="molecule type" value="Genomic_DNA"/>
</dbReference>
<comment type="caution">
    <text evidence="2">The sequence shown here is derived from an EMBL/GenBank/DDBJ whole genome shotgun (WGS) entry which is preliminary data.</text>
</comment>
<dbReference type="Proteomes" id="UP000314294">
    <property type="component" value="Unassembled WGS sequence"/>
</dbReference>
<name>A0A4Z2EJW0_9TELE</name>
<protein>
    <submittedName>
        <fullName evidence="2">Uncharacterized protein</fullName>
    </submittedName>
</protein>
<evidence type="ECO:0000313" key="2">
    <source>
        <dbReference type="EMBL" id="TNN29146.1"/>
    </source>
</evidence>
<feature type="region of interest" description="Disordered" evidence="1">
    <location>
        <begin position="44"/>
        <end position="65"/>
    </location>
</feature>
<proteinExistence type="predicted"/>
<evidence type="ECO:0000256" key="1">
    <source>
        <dbReference type="SAM" id="MobiDB-lite"/>
    </source>
</evidence>
<accession>A0A4Z2EJW0</accession>
<organism evidence="2 3">
    <name type="scientific">Liparis tanakae</name>
    <name type="common">Tanaka's snailfish</name>
    <dbReference type="NCBI Taxonomy" id="230148"/>
    <lineage>
        <taxon>Eukaryota</taxon>
        <taxon>Metazoa</taxon>
        <taxon>Chordata</taxon>
        <taxon>Craniata</taxon>
        <taxon>Vertebrata</taxon>
        <taxon>Euteleostomi</taxon>
        <taxon>Actinopterygii</taxon>
        <taxon>Neopterygii</taxon>
        <taxon>Teleostei</taxon>
        <taxon>Neoteleostei</taxon>
        <taxon>Acanthomorphata</taxon>
        <taxon>Eupercaria</taxon>
        <taxon>Perciformes</taxon>
        <taxon>Cottioidei</taxon>
        <taxon>Cottales</taxon>
        <taxon>Liparidae</taxon>
        <taxon>Liparis</taxon>
    </lineage>
</organism>
<evidence type="ECO:0000313" key="3">
    <source>
        <dbReference type="Proteomes" id="UP000314294"/>
    </source>
</evidence>
<keyword evidence="3" id="KW-1185">Reference proteome</keyword>
<gene>
    <name evidence="2" type="ORF">EYF80_060704</name>
</gene>
<reference evidence="2 3" key="1">
    <citation type="submission" date="2019-03" db="EMBL/GenBank/DDBJ databases">
        <title>First draft genome of Liparis tanakae, snailfish: a comprehensive survey of snailfish specific genes.</title>
        <authorList>
            <person name="Kim W."/>
            <person name="Song I."/>
            <person name="Jeong J.-H."/>
            <person name="Kim D."/>
            <person name="Kim S."/>
            <person name="Ryu S."/>
            <person name="Song J.Y."/>
            <person name="Lee S.K."/>
        </authorList>
    </citation>
    <scope>NUCLEOTIDE SEQUENCE [LARGE SCALE GENOMIC DNA]</scope>
    <source>
        <tissue evidence="2">Muscle</tissue>
    </source>
</reference>
<sequence>MRLPAGRRTMETDEAAQKGTTLFLLALRKVENILHPSSRKKTCGRTSFIRYPPSPLEQRRGRGVRSVQLERGGERLQFSSHGAERIETLTCYFKRSKRNPRAARRGFASARLLPAFPWRRALVTRLYPG</sequence>